<name>A0A5B0QHW5_PUCGR</name>
<proteinExistence type="predicted"/>
<reference evidence="1 2" key="1">
    <citation type="submission" date="2019-05" db="EMBL/GenBank/DDBJ databases">
        <title>Emergence of the Ug99 lineage of the wheat stem rust pathogen through somatic hybridization.</title>
        <authorList>
            <person name="Li F."/>
            <person name="Upadhyaya N.M."/>
            <person name="Sperschneider J."/>
            <person name="Matny O."/>
            <person name="Nguyen-Phuc H."/>
            <person name="Mago R."/>
            <person name="Raley C."/>
            <person name="Miller M.E."/>
            <person name="Silverstein K.A.T."/>
            <person name="Henningsen E."/>
            <person name="Hirsch C.D."/>
            <person name="Visser B."/>
            <person name="Pretorius Z.A."/>
            <person name="Steffenson B.J."/>
            <person name="Schwessinger B."/>
            <person name="Dodds P.N."/>
            <person name="Figueroa M."/>
        </authorList>
    </citation>
    <scope>NUCLEOTIDE SEQUENCE [LARGE SCALE GENOMIC DNA]</scope>
    <source>
        <strain evidence="1">21-0</strain>
    </source>
</reference>
<evidence type="ECO:0000313" key="2">
    <source>
        <dbReference type="Proteomes" id="UP000324748"/>
    </source>
</evidence>
<evidence type="ECO:0000313" key="1">
    <source>
        <dbReference type="EMBL" id="KAA1112629.1"/>
    </source>
</evidence>
<protein>
    <submittedName>
        <fullName evidence="1">Uncharacterized protein</fullName>
    </submittedName>
</protein>
<sequence>MADEECVKVCLFGIFDKAANCLDASRAQAILPAKNIKGHLCKALMWISTPFLLRPPLEGINRLLIIQIQGTREPSVNGITQGGRNLSCSSIT</sequence>
<comment type="caution">
    <text evidence="1">The sequence shown here is derived from an EMBL/GenBank/DDBJ whole genome shotgun (WGS) entry which is preliminary data.</text>
</comment>
<accession>A0A5B0QHW5</accession>
<gene>
    <name evidence="1" type="ORF">PGT21_004110</name>
</gene>
<dbReference type="Proteomes" id="UP000324748">
    <property type="component" value="Unassembled WGS sequence"/>
</dbReference>
<organism evidence="1 2">
    <name type="scientific">Puccinia graminis f. sp. tritici</name>
    <dbReference type="NCBI Taxonomy" id="56615"/>
    <lineage>
        <taxon>Eukaryota</taxon>
        <taxon>Fungi</taxon>
        <taxon>Dikarya</taxon>
        <taxon>Basidiomycota</taxon>
        <taxon>Pucciniomycotina</taxon>
        <taxon>Pucciniomycetes</taxon>
        <taxon>Pucciniales</taxon>
        <taxon>Pucciniaceae</taxon>
        <taxon>Puccinia</taxon>
    </lineage>
</organism>
<keyword evidence="2" id="KW-1185">Reference proteome</keyword>
<dbReference type="EMBL" id="VSWC01000015">
    <property type="protein sequence ID" value="KAA1112629.1"/>
    <property type="molecule type" value="Genomic_DNA"/>
</dbReference>
<dbReference type="AlphaFoldDB" id="A0A5B0QHW5"/>